<dbReference type="Proteomes" id="UP001500483">
    <property type="component" value="Unassembled WGS sequence"/>
</dbReference>
<protein>
    <recommendedName>
        <fullName evidence="4">Ferredoxin</fullName>
    </recommendedName>
</protein>
<feature type="region of interest" description="Disordered" evidence="1">
    <location>
        <begin position="74"/>
        <end position="102"/>
    </location>
</feature>
<name>A0ABP6RT11_9PSEU</name>
<evidence type="ECO:0000313" key="3">
    <source>
        <dbReference type="Proteomes" id="UP001500483"/>
    </source>
</evidence>
<evidence type="ECO:0000313" key="2">
    <source>
        <dbReference type="EMBL" id="GAA3359250.1"/>
    </source>
</evidence>
<evidence type="ECO:0000256" key="1">
    <source>
        <dbReference type="SAM" id="MobiDB-lite"/>
    </source>
</evidence>
<proteinExistence type="predicted"/>
<dbReference type="RefSeq" id="WP_373689954.1">
    <property type="nucleotide sequence ID" value="NZ_BAAAYK010000038.1"/>
</dbReference>
<feature type="region of interest" description="Disordered" evidence="1">
    <location>
        <begin position="1"/>
        <end position="20"/>
    </location>
</feature>
<evidence type="ECO:0008006" key="4">
    <source>
        <dbReference type="Google" id="ProtNLM"/>
    </source>
</evidence>
<comment type="caution">
    <text evidence="2">The sequence shown here is derived from an EMBL/GenBank/DDBJ whole genome shotgun (WGS) entry which is preliminary data.</text>
</comment>
<keyword evidence="3" id="KW-1185">Reference proteome</keyword>
<dbReference type="EMBL" id="BAAAYK010000038">
    <property type="protein sequence ID" value="GAA3359250.1"/>
    <property type="molecule type" value="Genomic_DNA"/>
</dbReference>
<accession>A0ABP6RT11</accession>
<organism evidence="2 3">
    <name type="scientific">Saccharopolyspora gregorii</name>
    <dbReference type="NCBI Taxonomy" id="33914"/>
    <lineage>
        <taxon>Bacteria</taxon>
        <taxon>Bacillati</taxon>
        <taxon>Actinomycetota</taxon>
        <taxon>Actinomycetes</taxon>
        <taxon>Pseudonocardiales</taxon>
        <taxon>Pseudonocardiaceae</taxon>
        <taxon>Saccharopolyspora</taxon>
    </lineage>
</organism>
<gene>
    <name evidence="2" type="ORF">GCM10020366_34500</name>
</gene>
<reference evidence="3" key="1">
    <citation type="journal article" date="2019" name="Int. J. Syst. Evol. Microbiol.">
        <title>The Global Catalogue of Microorganisms (GCM) 10K type strain sequencing project: providing services to taxonomists for standard genome sequencing and annotation.</title>
        <authorList>
            <consortium name="The Broad Institute Genomics Platform"/>
            <consortium name="The Broad Institute Genome Sequencing Center for Infectious Disease"/>
            <person name="Wu L."/>
            <person name="Ma J."/>
        </authorList>
    </citation>
    <scope>NUCLEOTIDE SEQUENCE [LARGE SCALE GENOMIC DNA]</scope>
    <source>
        <strain evidence="3">JCM 9687</strain>
    </source>
</reference>
<sequence>MNPPDWAKAPAGDAALHERTAADRREQLEGGLRPVRCDRCGTCVLAKKNSPAHTSVQWTRRAAQDCPALADAARGGSTAHVPGCPDLEDSIGARLRHDREAP</sequence>